<dbReference type="AlphaFoldDB" id="A0A516SAR6"/>
<dbReference type="GO" id="GO:0046912">
    <property type="term" value="F:acyltransferase activity, acyl groups converted into alkyl on transfer"/>
    <property type="evidence" value="ECO:0007669"/>
    <property type="project" value="InterPro"/>
</dbReference>
<proteinExistence type="predicted"/>
<protein>
    <submittedName>
        <fullName evidence="1">Citryl-CoA lyase</fullName>
    </submittedName>
</protein>
<dbReference type="InterPro" id="IPR036969">
    <property type="entry name" value="Citrate_synthase_sf"/>
</dbReference>
<dbReference type="KEGG" id="cari:FNU76_02180"/>
<keyword evidence="2" id="KW-1185">Reference proteome</keyword>
<keyword evidence="1" id="KW-0456">Lyase</keyword>
<gene>
    <name evidence="1" type="ORF">FNU76_02180</name>
</gene>
<dbReference type="RefSeq" id="WP_143856179.1">
    <property type="nucleotide sequence ID" value="NZ_CP041730.1"/>
</dbReference>
<evidence type="ECO:0000313" key="2">
    <source>
        <dbReference type="Proteomes" id="UP000317550"/>
    </source>
</evidence>
<accession>A0A516SAR6</accession>
<organism evidence="1 2">
    <name type="scientific">Chitinimonas arctica</name>
    <dbReference type="NCBI Taxonomy" id="2594795"/>
    <lineage>
        <taxon>Bacteria</taxon>
        <taxon>Pseudomonadati</taxon>
        <taxon>Pseudomonadota</taxon>
        <taxon>Betaproteobacteria</taxon>
        <taxon>Neisseriales</taxon>
        <taxon>Chitinibacteraceae</taxon>
        <taxon>Chitinimonas</taxon>
    </lineage>
</organism>
<dbReference type="SUPFAM" id="SSF48256">
    <property type="entry name" value="Citrate synthase"/>
    <property type="match status" value="1"/>
</dbReference>
<evidence type="ECO:0000313" key="1">
    <source>
        <dbReference type="EMBL" id="QDQ25254.1"/>
    </source>
</evidence>
<dbReference type="OrthoDB" id="8717683at2"/>
<dbReference type="GO" id="GO:0016829">
    <property type="term" value="F:lyase activity"/>
    <property type="evidence" value="ECO:0007669"/>
    <property type="project" value="UniProtKB-KW"/>
</dbReference>
<name>A0A516SAR6_9NEIS</name>
<sequence>MSQAAPEQVIHTRIWLEEAEADNPFASRAAYCHGYDVYGEMLGQARWMEMLYLLFRAERPTPAETALLDALAVALANPGPRDPSIHAAMCGGIGGSTAAASLMAALAVGAGQYGGGREVWLAMQGWQQCGTELSAWQSRLAKLPEAEIDVWPAPEHPAGFDPNGVSTTTIVCQTLAVLARLSPGPRLPWLQTQRVALEQAAGLPLALTLPAAACLCDLGFNPAQGEMLYLLLRLPGAAAHALEQWEYGFKRFPFPPLELEDDPAQPDTKAPS</sequence>
<dbReference type="InterPro" id="IPR016142">
    <property type="entry name" value="Citrate_synth-like_lrg_a-sub"/>
</dbReference>
<dbReference type="Gene3D" id="1.10.580.10">
    <property type="entry name" value="Citrate Synthase, domain 1"/>
    <property type="match status" value="1"/>
</dbReference>
<reference evidence="2" key="1">
    <citation type="submission" date="2019-07" db="EMBL/GenBank/DDBJ databases">
        <title>Chitinimonas sp. nov., isolated from Ny-Alesund, arctica soil.</title>
        <authorList>
            <person name="Xu Q."/>
            <person name="Peng F."/>
        </authorList>
    </citation>
    <scope>NUCLEOTIDE SEQUENCE [LARGE SCALE GENOMIC DNA]</scope>
    <source>
        <strain evidence="2">R3-44</strain>
    </source>
</reference>
<dbReference type="EMBL" id="CP041730">
    <property type="protein sequence ID" value="QDQ25254.1"/>
    <property type="molecule type" value="Genomic_DNA"/>
</dbReference>
<dbReference type="Proteomes" id="UP000317550">
    <property type="component" value="Chromosome"/>
</dbReference>